<feature type="active site" description="Glycyl thioester intermediate" evidence="6">
    <location>
        <position position="94"/>
    </location>
</feature>
<dbReference type="EC" id="2.3.2.23" evidence="1"/>
<dbReference type="CDD" id="cd23805">
    <property type="entry name" value="UBCc_UBE2T"/>
    <property type="match status" value="1"/>
</dbReference>
<dbReference type="Proteomes" id="UP000541444">
    <property type="component" value="Unassembled WGS sequence"/>
</dbReference>
<protein>
    <recommendedName>
        <fullName evidence="1">E2 ubiquitin-conjugating enzyme</fullName>
        <ecNumber evidence="1">2.3.2.23</ecNumber>
    </recommendedName>
</protein>
<feature type="compositionally biased region" description="Basic and acidic residues" evidence="7">
    <location>
        <begin position="343"/>
        <end position="360"/>
    </location>
</feature>
<dbReference type="FunFam" id="3.10.110.10:FF:000041">
    <property type="entry name" value="Ubiquitin-conjugating enzyme E2 T"/>
    <property type="match status" value="1"/>
</dbReference>
<feature type="region of interest" description="Disordered" evidence="7">
    <location>
        <begin position="162"/>
        <end position="203"/>
    </location>
</feature>
<keyword evidence="10" id="KW-1185">Reference proteome</keyword>
<dbReference type="AlphaFoldDB" id="A0A7J7PA29"/>
<gene>
    <name evidence="9" type="ORF">GIB67_011114</name>
</gene>
<sequence>MAQAARLNLRMQKELKLLLADPPHGVSLPMLSSDLPASLSTIHALIEGPEGTVYKGGVFSIKIQIPDRYPFQPPNVIFSTQIYHPNIDNGGRICLDILNLPPKGAWQPSLNIFTVLTSIGLLLSEPNPDDGLMCEASKEYKYNRQIFDQKARAMTEKYAKAGASRTSTVTESFPPNQSSSTMEDEQLDLTSRKDDSEHTPTRKKLCGVNRKLSLECSVPSQSESHEKEKVVHTSKLSLILQMEDEQLDLTSRKDDSEHTPTRKKLCGVNRKLSLECSVPSQSESHEKEKVVHTSKLSLIHHQNVSKASSKSVYSESAPCQDHDDKKNEFQTPSKCVDQQSHQVHKERSKNVSSKASHDKLLGNGPKLSLKSLCSPQDGKRDKENMVDACKLSVLPQVLPEASSNLLHCNRQQVLQLHNEKIQNKAINMVSKKQCGIKKKLSLGISGSPKNDDDNKENVPPFYQLKPQSIPVYSPKSLPMSHADDHNDNLLRQNYLGDNTKQNHGEIETSLISENLIVLDSEEEMKGPTRSRVLFARKHLVGKRKGKAKS</sequence>
<feature type="compositionally biased region" description="Polar residues" evidence="7">
    <location>
        <begin position="329"/>
        <end position="341"/>
    </location>
</feature>
<keyword evidence="2" id="KW-0808">Transferase</keyword>
<evidence type="ECO:0000256" key="2">
    <source>
        <dbReference type="ARBA" id="ARBA00022679"/>
    </source>
</evidence>
<dbReference type="SMART" id="SM00212">
    <property type="entry name" value="UBCc"/>
    <property type="match status" value="1"/>
</dbReference>
<keyword evidence="3" id="KW-0547">Nucleotide-binding</keyword>
<dbReference type="EMBL" id="JACGCM010000115">
    <property type="protein sequence ID" value="KAF6176325.1"/>
    <property type="molecule type" value="Genomic_DNA"/>
</dbReference>
<evidence type="ECO:0000256" key="4">
    <source>
        <dbReference type="ARBA" id="ARBA00022786"/>
    </source>
</evidence>
<dbReference type="GO" id="GO:0061631">
    <property type="term" value="F:ubiquitin conjugating enzyme activity"/>
    <property type="evidence" value="ECO:0007669"/>
    <property type="project" value="UniProtKB-EC"/>
</dbReference>
<evidence type="ECO:0000256" key="7">
    <source>
        <dbReference type="SAM" id="MobiDB-lite"/>
    </source>
</evidence>
<reference evidence="9 10" key="1">
    <citation type="journal article" date="2020" name="IScience">
        <title>Genome Sequencing of the Endangered Kingdonia uniflora (Circaeasteraceae, Ranunculales) Reveals Potential Mechanisms of Evolutionary Specialization.</title>
        <authorList>
            <person name="Sun Y."/>
            <person name="Deng T."/>
            <person name="Zhang A."/>
            <person name="Moore M.J."/>
            <person name="Landis J.B."/>
            <person name="Lin N."/>
            <person name="Zhang H."/>
            <person name="Zhang X."/>
            <person name="Huang J."/>
            <person name="Zhang X."/>
            <person name="Sun H."/>
            <person name="Wang H."/>
        </authorList>
    </citation>
    <scope>NUCLEOTIDE SEQUENCE [LARGE SCALE GENOMIC DNA]</scope>
    <source>
        <strain evidence="9">TB1705</strain>
        <tissue evidence="9">Leaf</tissue>
    </source>
</reference>
<dbReference type="PROSITE" id="PS00183">
    <property type="entry name" value="UBC_1"/>
    <property type="match status" value="1"/>
</dbReference>
<feature type="region of interest" description="Disordered" evidence="7">
    <location>
        <begin position="301"/>
        <end position="381"/>
    </location>
</feature>
<dbReference type="GO" id="GO:0005524">
    <property type="term" value="F:ATP binding"/>
    <property type="evidence" value="ECO:0007669"/>
    <property type="project" value="UniProtKB-KW"/>
</dbReference>
<dbReference type="PROSITE" id="PS50127">
    <property type="entry name" value="UBC_2"/>
    <property type="match status" value="1"/>
</dbReference>
<keyword evidence="4" id="KW-0833">Ubl conjugation pathway</keyword>
<dbReference type="InterPro" id="IPR016135">
    <property type="entry name" value="UBQ-conjugating_enzyme/RWD"/>
</dbReference>
<feature type="domain" description="UBC core" evidence="8">
    <location>
        <begin position="6"/>
        <end position="160"/>
    </location>
</feature>
<name>A0A7J7PA29_9MAGN</name>
<dbReference type="OrthoDB" id="9978460at2759"/>
<evidence type="ECO:0000256" key="5">
    <source>
        <dbReference type="ARBA" id="ARBA00022840"/>
    </source>
</evidence>
<feature type="compositionally biased region" description="Polar residues" evidence="7">
    <location>
        <begin position="164"/>
        <end position="181"/>
    </location>
</feature>
<evidence type="ECO:0000313" key="10">
    <source>
        <dbReference type="Proteomes" id="UP000541444"/>
    </source>
</evidence>
<organism evidence="9 10">
    <name type="scientific">Kingdonia uniflora</name>
    <dbReference type="NCBI Taxonomy" id="39325"/>
    <lineage>
        <taxon>Eukaryota</taxon>
        <taxon>Viridiplantae</taxon>
        <taxon>Streptophyta</taxon>
        <taxon>Embryophyta</taxon>
        <taxon>Tracheophyta</taxon>
        <taxon>Spermatophyta</taxon>
        <taxon>Magnoliopsida</taxon>
        <taxon>Ranunculales</taxon>
        <taxon>Circaeasteraceae</taxon>
        <taxon>Kingdonia</taxon>
    </lineage>
</organism>
<comment type="caution">
    <text evidence="9">The sequence shown here is derived from an EMBL/GenBank/DDBJ whole genome shotgun (WGS) entry which is preliminary data.</text>
</comment>
<evidence type="ECO:0000256" key="6">
    <source>
        <dbReference type="PROSITE-ProRule" id="PRU10133"/>
    </source>
</evidence>
<dbReference type="Pfam" id="PF00179">
    <property type="entry name" value="UQ_con"/>
    <property type="match status" value="1"/>
</dbReference>
<dbReference type="Gene3D" id="3.10.110.10">
    <property type="entry name" value="Ubiquitin Conjugating Enzyme"/>
    <property type="match status" value="1"/>
</dbReference>
<proteinExistence type="predicted"/>
<feature type="compositionally biased region" description="Low complexity" evidence="7">
    <location>
        <begin position="304"/>
        <end position="317"/>
    </location>
</feature>
<evidence type="ECO:0000256" key="3">
    <source>
        <dbReference type="ARBA" id="ARBA00022741"/>
    </source>
</evidence>
<dbReference type="PANTHER" id="PTHR24068">
    <property type="entry name" value="UBIQUITIN-CONJUGATING ENZYME E2"/>
    <property type="match status" value="1"/>
</dbReference>
<evidence type="ECO:0000259" key="8">
    <source>
        <dbReference type="PROSITE" id="PS50127"/>
    </source>
</evidence>
<dbReference type="SUPFAM" id="SSF54495">
    <property type="entry name" value="UBC-like"/>
    <property type="match status" value="1"/>
</dbReference>
<evidence type="ECO:0000313" key="9">
    <source>
        <dbReference type="EMBL" id="KAF6176325.1"/>
    </source>
</evidence>
<dbReference type="InterPro" id="IPR023313">
    <property type="entry name" value="UBQ-conjugating_AS"/>
</dbReference>
<accession>A0A7J7PA29</accession>
<evidence type="ECO:0000256" key="1">
    <source>
        <dbReference type="ARBA" id="ARBA00012486"/>
    </source>
</evidence>
<dbReference type="InterPro" id="IPR000608">
    <property type="entry name" value="UBC"/>
</dbReference>
<feature type="compositionally biased region" description="Basic and acidic residues" evidence="7">
    <location>
        <begin position="190"/>
        <end position="200"/>
    </location>
</feature>
<keyword evidence="5" id="KW-0067">ATP-binding</keyword>